<dbReference type="Proteomes" id="UP000179258">
    <property type="component" value="Unassembled WGS sequence"/>
</dbReference>
<protein>
    <submittedName>
        <fullName evidence="1">Uncharacterized protein</fullName>
    </submittedName>
</protein>
<proteinExistence type="predicted"/>
<organism evidence="1 2">
    <name type="scientific">Candidatus Wildermuthbacteria bacterium RIFCSPHIGHO2_02_FULL_47_17</name>
    <dbReference type="NCBI Taxonomy" id="1802452"/>
    <lineage>
        <taxon>Bacteria</taxon>
        <taxon>Candidatus Wildermuthiibacteriota</taxon>
    </lineage>
</organism>
<evidence type="ECO:0000313" key="2">
    <source>
        <dbReference type="Proteomes" id="UP000179258"/>
    </source>
</evidence>
<name>A0A1G2R7V9_9BACT</name>
<dbReference type="EMBL" id="MHTX01000004">
    <property type="protein sequence ID" value="OHA68903.1"/>
    <property type="molecule type" value="Genomic_DNA"/>
</dbReference>
<accession>A0A1G2R7V9</accession>
<gene>
    <name evidence="1" type="ORF">A3D59_00370</name>
</gene>
<dbReference type="AlphaFoldDB" id="A0A1G2R7V9"/>
<sequence>MKKFLLPLAKYGSSRLVFRFFGSLEYSRLRLSFCPPAHSEPRKARRGANSVRAIFRIHRQLEFFKLEEAASLRSAANSYSFLGENEKDLSIRAKEIFSNL</sequence>
<evidence type="ECO:0000313" key="1">
    <source>
        <dbReference type="EMBL" id="OHA68903.1"/>
    </source>
</evidence>
<reference evidence="1 2" key="1">
    <citation type="journal article" date="2016" name="Nat. Commun.">
        <title>Thousands of microbial genomes shed light on interconnected biogeochemical processes in an aquifer system.</title>
        <authorList>
            <person name="Anantharaman K."/>
            <person name="Brown C.T."/>
            <person name="Hug L.A."/>
            <person name="Sharon I."/>
            <person name="Castelle C.J."/>
            <person name="Probst A.J."/>
            <person name="Thomas B.C."/>
            <person name="Singh A."/>
            <person name="Wilkins M.J."/>
            <person name="Karaoz U."/>
            <person name="Brodie E.L."/>
            <person name="Williams K.H."/>
            <person name="Hubbard S.S."/>
            <person name="Banfield J.F."/>
        </authorList>
    </citation>
    <scope>NUCLEOTIDE SEQUENCE [LARGE SCALE GENOMIC DNA]</scope>
</reference>
<comment type="caution">
    <text evidence="1">The sequence shown here is derived from an EMBL/GenBank/DDBJ whole genome shotgun (WGS) entry which is preliminary data.</text>
</comment>